<evidence type="ECO:0000256" key="1">
    <source>
        <dbReference type="ARBA" id="ARBA00004496"/>
    </source>
</evidence>
<evidence type="ECO:0000259" key="7">
    <source>
        <dbReference type="Pfam" id="PF21981"/>
    </source>
</evidence>
<comment type="subcellular location">
    <subcellularLocation>
        <location evidence="1 5">Cytoplasm</location>
    </subcellularLocation>
</comment>
<sequence>MKYSESQALVKAAAYCSKAERAESDVRRKLSLWELQPDETQRIISRLKKENYLNEDRFCRSFIKDKLLFNKWGRIKIIFELKKKQISEQTISRSFDEFESDAFEDSLLKVLTSKAKTTKGKDEYDKRNKLIRFALGRGYSYDQIQKCLPKILKTNTDDEYYLE</sequence>
<dbReference type="OrthoDB" id="1523826at2"/>
<gene>
    <name evidence="5" type="primary">recX</name>
    <name evidence="8" type="ORF">E2605_03880</name>
</gene>
<protein>
    <recommendedName>
        <fullName evidence="3 5">Regulatory protein RecX</fullName>
    </recommendedName>
</protein>
<comment type="similarity">
    <text evidence="2 5">Belongs to the RecX family.</text>
</comment>
<keyword evidence="4 5" id="KW-0963">Cytoplasm</keyword>
<proteinExistence type="inferred from homology"/>
<evidence type="ECO:0000256" key="5">
    <source>
        <dbReference type="HAMAP-Rule" id="MF_01114"/>
    </source>
</evidence>
<dbReference type="RefSeq" id="WP_026627152.1">
    <property type="nucleotide sequence ID" value="NZ_JAWZLG010000103.1"/>
</dbReference>
<dbReference type="STRING" id="1121485.GCA_000426485_03354"/>
<organism evidence="8 9">
    <name type="scientific">Dysgonomonas capnocytophagoides</name>
    <dbReference type="NCBI Taxonomy" id="45254"/>
    <lineage>
        <taxon>Bacteria</taxon>
        <taxon>Pseudomonadati</taxon>
        <taxon>Bacteroidota</taxon>
        <taxon>Bacteroidia</taxon>
        <taxon>Bacteroidales</taxon>
        <taxon>Dysgonomonadaceae</taxon>
        <taxon>Dysgonomonas</taxon>
    </lineage>
</organism>
<evidence type="ECO:0000256" key="4">
    <source>
        <dbReference type="ARBA" id="ARBA00022490"/>
    </source>
</evidence>
<dbReference type="GO" id="GO:0005737">
    <property type="term" value="C:cytoplasm"/>
    <property type="evidence" value="ECO:0007669"/>
    <property type="project" value="UniProtKB-SubCell"/>
</dbReference>
<dbReference type="GO" id="GO:0006282">
    <property type="term" value="P:regulation of DNA repair"/>
    <property type="evidence" value="ECO:0007669"/>
    <property type="project" value="UniProtKB-UniRule"/>
</dbReference>
<dbReference type="PANTHER" id="PTHR33602:SF1">
    <property type="entry name" value="REGULATORY PROTEIN RECX FAMILY PROTEIN"/>
    <property type="match status" value="1"/>
</dbReference>
<keyword evidence="9" id="KW-1185">Reference proteome</keyword>
<dbReference type="PANTHER" id="PTHR33602">
    <property type="entry name" value="REGULATORY PROTEIN RECX FAMILY PROTEIN"/>
    <property type="match status" value="1"/>
</dbReference>
<dbReference type="Proteomes" id="UP000297861">
    <property type="component" value="Unassembled WGS sequence"/>
</dbReference>
<dbReference type="Gene3D" id="1.10.10.10">
    <property type="entry name" value="Winged helix-like DNA-binding domain superfamily/Winged helix DNA-binding domain"/>
    <property type="match status" value="2"/>
</dbReference>
<comment type="caution">
    <text evidence="8">The sequence shown here is derived from an EMBL/GenBank/DDBJ whole genome shotgun (WGS) entry which is preliminary data.</text>
</comment>
<comment type="function">
    <text evidence="5">Modulates RecA activity.</text>
</comment>
<evidence type="ECO:0000313" key="9">
    <source>
        <dbReference type="Proteomes" id="UP000297861"/>
    </source>
</evidence>
<evidence type="ECO:0000313" key="8">
    <source>
        <dbReference type="EMBL" id="TFD97765.1"/>
    </source>
</evidence>
<dbReference type="HAMAP" id="MF_01114">
    <property type="entry name" value="RecX"/>
    <property type="match status" value="1"/>
</dbReference>
<reference evidence="8 9" key="1">
    <citation type="submission" date="2019-03" db="EMBL/GenBank/DDBJ databases">
        <title>San Antonio Military Medical Center submission to MRSN (WRAIR), pending publication.</title>
        <authorList>
            <person name="Blyth D.M."/>
            <person name="Mccarthy S.L."/>
            <person name="Schall S.E."/>
            <person name="Stam J.A."/>
            <person name="Ong A.C."/>
            <person name="Mcgann P.T."/>
        </authorList>
    </citation>
    <scope>NUCLEOTIDE SEQUENCE [LARGE SCALE GENOMIC DNA]</scope>
    <source>
        <strain evidence="8 9">MRSN571793</strain>
    </source>
</reference>
<evidence type="ECO:0000259" key="6">
    <source>
        <dbReference type="Pfam" id="PF02631"/>
    </source>
</evidence>
<dbReference type="InterPro" id="IPR003783">
    <property type="entry name" value="Regulatory_RecX"/>
</dbReference>
<feature type="domain" description="RecX second three-helical" evidence="6">
    <location>
        <begin position="54"/>
        <end position="92"/>
    </location>
</feature>
<accession>A0A4Y8L542</accession>
<dbReference type="AlphaFoldDB" id="A0A4Y8L542"/>
<dbReference type="Pfam" id="PF21981">
    <property type="entry name" value="RecX_HTH3"/>
    <property type="match status" value="1"/>
</dbReference>
<feature type="domain" description="RecX third three-helical" evidence="7">
    <location>
        <begin position="105"/>
        <end position="148"/>
    </location>
</feature>
<name>A0A4Y8L542_9BACT</name>
<dbReference type="Pfam" id="PF02631">
    <property type="entry name" value="RecX_HTH2"/>
    <property type="match status" value="1"/>
</dbReference>
<dbReference type="InterPro" id="IPR053924">
    <property type="entry name" value="RecX_HTH_2nd"/>
</dbReference>
<dbReference type="InterPro" id="IPR053925">
    <property type="entry name" value="RecX_HTH_3rd"/>
</dbReference>
<dbReference type="InterPro" id="IPR036388">
    <property type="entry name" value="WH-like_DNA-bd_sf"/>
</dbReference>
<evidence type="ECO:0000256" key="2">
    <source>
        <dbReference type="ARBA" id="ARBA00009695"/>
    </source>
</evidence>
<dbReference type="EMBL" id="SOML01000002">
    <property type="protein sequence ID" value="TFD97765.1"/>
    <property type="molecule type" value="Genomic_DNA"/>
</dbReference>
<evidence type="ECO:0000256" key="3">
    <source>
        <dbReference type="ARBA" id="ARBA00018111"/>
    </source>
</evidence>